<reference evidence="2" key="1">
    <citation type="journal article" date="2022" name="bioRxiv">
        <title>Sequencing and chromosome-scale assembly of the giantPleurodeles waltlgenome.</title>
        <authorList>
            <person name="Brown T."/>
            <person name="Elewa A."/>
            <person name="Iarovenko S."/>
            <person name="Subramanian E."/>
            <person name="Araus A.J."/>
            <person name="Petzold A."/>
            <person name="Susuki M."/>
            <person name="Suzuki K.-i.T."/>
            <person name="Hayashi T."/>
            <person name="Toyoda A."/>
            <person name="Oliveira C."/>
            <person name="Osipova E."/>
            <person name="Leigh N.D."/>
            <person name="Simon A."/>
            <person name="Yun M.H."/>
        </authorList>
    </citation>
    <scope>NUCLEOTIDE SEQUENCE</scope>
    <source>
        <strain evidence="2">20211129_DDA</strain>
        <tissue evidence="2">Liver</tissue>
    </source>
</reference>
<name>A0AAV7PA61_PLEWA</name>
<sequence length="127" mass="13787">MNKKDLSRGPVPPGWSNQKEGKNTVVAKTRVSSGIDRPQRDPNPLSRPIRWASESLMSPCSGANLLNRGPVPPGWSNQKEGKNAVVAKTRVSSGIDHPQRDPNPSSRPIRWASELLMSPCSGANLLK</sequence>
<dbReference type="AlphaFoldDB" id="A0AAV7PA61"/>
<accession>A0AAV7PA61</accession>
<gene>
    <name evidence="2" type="ORF">NDU88_003645</name>
</gene>
<dbReference type="EMBL" id="JANPWB010000011">
    <property type="protein sequence ID" value="KAJ1125211.1"/>
    <property type="molecule type" value="Genomic_DNA"/>
</dbReference>
<organism evidence="2 3">
    <name type="scientific">Pleurodeles waltl</name>
    <name type="common">Iberian ribbed newt</name>
    <dbReference type="NCBI Taxonomy" id="8319"/>
    <lineage>
        <taxon>Eukaryota</taxon>
        <taxon>Metazoa</taxon>
        <taxon>Chordata</taxon>
        <taxon>Craniata</taxon>
        <taxon>Vertebrata</taxon>
        <taxon>Euteleostomi</taxon>
        <taxon>Amphibia</taxon>
        <taxon>Batrachia</taxon>
        <taxon>Caudata</taxon>
        <taxon>Salamandroidea</taxon>
        <taxon>Salamandridae</taxon>
        <taxon>Pleurodelinae</taxon>
        <taxon>Pleurodeles</taxon>
    </lineage>
</organism>
<keyword evidence="3" id="KW-1185">Reference proteome</keyword>
<evidence type="ECO:0000313" key="3">
    <source>
        <dbReference type="Proteomes" id="UP001066276"/>
    </source>
</evidence>
<protein>
    <submittedName>
        <fullName evidence="2">Uncharacterized protein</fullName>
    </submittedName>
</protein>
<evidence type="ECO:0000256" key="1">
    <source>
        <dbReference type="SAM" id="MobiDB-lite"/>
    </source>
</evidence>
<proteinExistence type="predicted"/>
<dbReference type="Proteomes" id="UP001066276">
    <property type="component" value="Chromosome 7"/>
</dbReference>
<comment type="caution">
    <text evidence="2">The sequence shown here is derived from an EMBL/GenBank/DDBJ whole genome shotgun (WGS) entry which is preliminary data.</text>
</comment>
<evidence type="ECO:0000313" key="2">
    <source>
        <dbReference type="EMBL" id="KAJ1125211.1"/>
    </source>
</evidence>
<feature type="region of interest" description="Disordered" evidence="1">
    <location>
        <begin position="1"/>
        <end position="47"/>
    </location>
</feature>